<evidence type="ECO:0000313" key="2">
    <source>
        <dbReference type="Proteomes" id="UP000821866"/>
    </source>
</evidence>
<proteinExistence type="predicted"/>
<dbReference type="Proteomes" id="UP000821866">
    <property type="component" value="Chromosome 1"/>
</dbReference>
<reference evidence="1" key="1">
    <citation type="journal article" date="2020" name="Cell">
        <title>Large-Scale Comparative Analyses of Tick Genomes Elucidate Their Genetic Diversity and Vector Capacities.</title>
        <authorList>
            <consortium name="Tick Genome and Microbiome Consortium (TIGMIC)"/>
            <person name="Jia N."/>
            <person name="Wang J."/>
            <person name="Shi W."/>
            <person name="Du L."/>
            <person name="Sun Y."/>
            <person name="Zhan W."/>
            <person name="Jiang J.F."/>
            <person name="Wang Q."/>
            <person name="Zhang B."/>
            <person name="Ji P."/>
            <person name="Bell-Sakyi L."/>
            <person name="Cui X.M."/>
            <person name="Yuan T.T."/>
            <person name="Jiang B.G."/>
            <person name="Yang W.F."/>
            <person name="Lam T.T."/>
            <person name="Chang Q.C."/>
            <person name="Ding S.J."/>
            <person name="Wang X.J."/>
            <person name="Zhu J.G."/>
            <person name="Ruan X.D."/>
            <person name="Zhao L."/>
            <person name="Wei J.T."/>
            <person name="Ye R.Z."/>
            <person name="Que T.C."/>
            <person name="Du C.H."/>
            <person name="Zhou Y.H."/>
            <person name="Cheng J.X."/>
            <person name="Dai P.F."/>
            <person name="Guo W.B."/>
            <person name="Han X.H."/>
            <person name="Huang E.J."/>
            <person name="Li L.F."/>
            <person name="Wei W."/>
            <person name="Gao Y.C."/>
            <person name="Liu J.Z."/>
            <person name="Shao H.Z."/>
            <person name="Wang X."/>
            <person name="Wang C.C."/>
            <person name="Yang T.C."/>
            <person name="Huo Q.B."/>
            <person name="Li W."/>
            <person name="Chen H.Y."/>
            <person name="Chen S.E."/>
            <person name="Zhou L.G."/>
            <person name="Ni X.B."/>
            <person name="Tian J.H."/>
            <person name="Sheng Y."/>
            <person name="Liu T."/>
            <person name="Pan Y.S."/>
            <person name="Xia L.Y."/>
            <person name="Li J."/>
            <person name="Zhao F."/>
            <person name="Cao W.C."/>
        </authorList>
    </citation>
    <scope>NUCLEOTIDE SEQUENCE</scope>
    <source>
        <strain evidence="1">Rmic-2018</strain>
    </source>
</reference>
<accession>A0A9J6F5E0</accession>
<sequence>MPNWAIQQYHVEFAPNIESSRLRSALLRDHRDRFGGSYIFDGMSDLKSATRLEHKVTELYSQRRTDGAQIRITVKHVQELAPHNPELLRIFNTQMRRSGASSSMLLVRSQSAVMGDVSIPNSLDSFRGNFQFEQILDSTQQSSEGNAVDDR</sequence>
<name>A0A9J6F5E0_RHIMP</name>
<dbReference type="AlphaFoldDB" id="A0A9J6F5E0"/>
<protein>
    <submittedName>
        <fullName evidence="1">Uncharacterized protein</fullName>
    </submittedName>
</protein>
<keyword evidence="2" id="KW-1185">Reference proteome</keyword>
<dbReference type="VEuPathDB" id="VectorBase:LOC119181117"/>
<dbReference type="SUPFAM" id="SSF101690">
    <property type="entry name" value="PAZ domain"/>
    <property type="match status" value="1"/>
</dbReference>
<reference evidence="1" key="2">
    <citation type="submission" date="2021-09" db="EMBL/GenBank/DDBJ databases">
        <authorList>
            <person name="Jia N."/>
            <person name="Wang J."/>
            <person name="Shi W."/>
            <person name="Du L."/>
            <person name="Sun Y."/>
            <person name="Zhan W."/>
            <person name="Jiang J."/>
            <person name="Wang Q."/>
            <person name="Zhang B."/>
            <person name="Ji P."/>
            <person name="Sakyi L.B."/>
            <person name="Cui X."/>
            <person name="Yuan T."/>
            <person name="Jiang B."/>
            <person name="Yang W."/>
            <person name="Lam T.T.-Y."/>
            <person name="Chang Q."/>
            <person name="Ding S."/>
            <person name="Wang X."/>
            <person name="Zhu J."/>
            <person name="Ruan X."/>
            <person name="Zhao L."/>
            <person name="Wei J."/>
            <person name="Que T."/>
            <person name="Du C."/>
            <person name="Cheng J."/>
            <person name="Dai P."/>
            <person name="Han X."/>
            <person name="Huang E."/>
            <person name="Gao Y."/>
            <person name="Liu J."/>
            <person name="Shao H."/>
            <person name="Ye R."/>
            <person name="Li L."/>
            <person name="Wei W."/>
            <person name="Wang X."/>
            <person name="Wang C."/>
            <person name="Huo Q."/>
            <person name="Li W."/>
            <person name="Guo W."/>
            <person name="Chen H."/>
            <person name="Chen S."/>
            <person name="Zhou L."/>
            <person name="Zhou L."/>
            <person name="Ni X."/>
            <person name="Tian J."/>
            <person name="Zhou Y."/>
            <person name="Sheng Y."/>
            <person name="Liu T."/>
            <person name="Pan Y."/>
            <person name="Xia L."/>
            <person name="Li J."/>
            <person name="Zhao F."/>
            <person name="Cao W."/>
        </authorList>
    </citation>
    <scope>NUCLEOTIDE SEQUENCE</scope>
    <source>
        <strain evidence="1">Rmic-2018</strain>
        <tissue evidence="1">Larvae</tissue>
    </source>
</reference>
<dbReference type="Pfam" id="PF23278">
    <property type="entry name" value="Piwi_N"/>
    <property type="match status" value="1"/>
</dbReference>
<dbReference type="EMBL" id="JABSTU010000001">
    <property type="protein sequence ID" value="KAH8041982.1"/>
    <property type="molecule type" value="Genomic_DNA"/>
</dbReference>
<evidence type="ECO:0000313" key="1">
    <source>
        <dbReference type="EMBL" id="KAH8041982.1"/>
    </source>
</evidence>
<organism evidence="1 2">
    <name type="scientific">Rhipicephalus microplus</name>
    <name type="common">Cattle tick</name>
    <name type="synonym">Boophilus microplus</name>
    <dbReference type="NCBI Taxonomy" id="6941"/>
    <lineage>
        <taxon>Eukaryota</taxon>
        <taxon>Metazoa</taxon>
        <taxon>Ecdysozoa</taxon>
        <taxon>Arthropoda</taxon>
        <taxon>Chelicerata</taxon>
        <taxon>Arachnida</taxon>
        <taxon>Acari</taxon>
        <taxon>Parasitiformes</taxon>
        <taxon>Ixodida</taxon>
        <taxon>Ixodoidea</taxon>
        <taxon>Ixodidae</taxon>
        <taxon>Rhipicephalinae</taxon>
        <taxon>Rhipicephalus</taxon>
        <taxon>Boophilus</taxon>
    </lineage>
</organism>
<gene>
    <name evidence="1" type="ORF">HPB51_019723</name>
</gene>
<dbReference type="InterPro" id="IPR036085">
    <property type="entry name" value="PAZ_dom_sf"/>
</dbReference>
<comment type="caution">
    <text evidence="1">The sequence shown here is derived from an EMBL/GenBank/DDBJ whole genome shotgun (WGS) entry which is preliminary data.</text>
</comment>